<dbReference type="PROSITE" id="PS51257">
    <property type="entry name" value="PROKAR_LIPOPROTEIN"/>
    <property type="match status" value="1"/>
</dbReference>
<name>A0A1M6NMK0_9FLAO</name>
<reference evidence="3" key="1">
    <citation type="submission" date="2016-11" db="EMBL/GenBank/DDBJ databases">
        <authorList>
            <person name="Varghese N."/>
            <person name="Submissions S."/>
        </authorList>
    </citation>
    <scope>NUCLEOTIDE SEQUENCE [LARGE SCALE GENOMIC DNA]</scope>
    <source>
        <strain evidence="3">DSM 19858</strain>
    </source>
</reference>
<dbReference type="InterPro" id="IPR013517">
    <property type="entry name" value="FG-GAP"/>
</dbReference>
<dbReference type="RefSeq" id="WP_094766811.1">
    <property type="nucleotide sequence ID" value="NZ_FQYU01000014.1"/>
</dbReference>
<organism evidence="2 3">
    <name type="scientific">Pseudozobellia thermophila</name>
    <dbReference type="NCBI Taxonomy" id="192903"/>
    <lineage>
        <taxon>Bacteria</taxon>
        <taxon>Pseudomonadati</taxon>
        <taxon>Bacteroidota</taxon>
        <taxon>Flavobacteriia</taxon>
        <taxon>Flavobacteriales</taxon>
        <taxon>Flavobacteriaceae</taxon>
        <taxon>Pseudozobellia</taxon>
    </lineage>
</organism>
<dbReference type="PANTHER" id="PTHR44103:SF1">
    <property type="entry name" value="PROPROTEIN CONVERTASE P"/>
    <property type="match status" value="1"/>
</dbReference>
<dbReference type="SUPFAM" id="SSF69318">
    <property type="entry name" value="Integrin alpha N-terminal domain"/>
    <property type="match status" value="1"/>
</dbReference>
<proteinExistence type="predicted"/>
<dbReference type="STRING" id="192903.SAMN04488513_11423"/>
<evidence type="ECO:0000256" key="1">
    <source>
        <dbReference type="ARBA" id="ARBA00022729"/>
    </source>
</evidence>
<dbReference type="PANTHER" id="PTHR44103">
    <property type="entry name" value="PROPROTEIN CONVERTASE P"/>
    <property type="match status" value="1"/>
</dbReference>
<dbReference type="EMBL" id="FQYU01000014">
    <property type="protein sequence ID" value="SHJ96816.1"/>
    <property type="molecule type" value="Genomic_DNA"/>
</dbReference>
<dbReference type="InterPro" id="IPR028994">
    <property type="entry name" value="Integrin_alpha_N"/>
</dbReference>
<evidence type="ECO:0000313" key="3">
    <source>
        <dbReference type="Proteomes" id="UP000184543"/>
    </source>
</evidence>
<dbReference type="Gene3D" id="2.130.10.130">
    <property type="entry name" value="Integrin alpha, N-terminal"/>
    <property type="match status" value="2"/>
</dbReference>
<dbReference type="AlphaFoldDB" id="A0A1M6NMK0"/>
<evidence type="ECO:0000313" key="2">
    <source>
        <dbReference type="EMBL" id="SHJ96816.1"/>
    </source>
</evidence>
<sequence>MKAYSVRFWVMAALFLAACKNQQPVEKAKSLPIGEEMFDHHYISRDMPGNADWGYGGSVSSDFDNDGDPDYAVSCAEGFFWFENADNDSLWASHKIGELAIRHLGAATFDVDNDGWSDVIIGNTWYRNTHSPREEEFEPYVFDEAIDSNIHDIVMVDIDGDGKEEMVLTGEGEGVFWYEIPENPTETANWEKFVVTLDVLRDKDHIHAGFYPNGIGDLDGDGDKDLVLPDRWMENVKGDGKEWKKHPIPFGKRGPYGLSARSWIVDLDQDGDNDIVMTDCDQQASRAAWLENNGEVSPTFTAHFLPMTATGIRGSFHSLFVGDFDDDGDLDIFTCDQEDRTLLPEGASPRWYIWENIGGNGVVKFEERVILDKRLGGHDALVLDVDGDGDLDILSKVWNLWPDNANKGLEHVDYLENKHK</sequence>
<dbReference type="Pfam" id="PF13517">
    <property type="entry name" value="FG-GAP_3"/>
    <property type="match status" value="2"/>
</dbReference>
<dbReference type="Proteomes" id="UP000184543">
    <property type="component" value="Unassembled WGS sequence"/>
</dbReference>
<accession>A0A1M6NMK0</accession>
<keyword evidence="1" id="KW-0732">Signal</keyword>
<protein>
    <submittedName>
        <fullName evidence="2">Repeat domain-containing protein</fullName>
    </submittedName>
</protein>
<dbReference type="OrthoDB" id="1110367at2"/>
<gene>
    <name evidence="2" type="ORF">SAMN04488513_11423</name>
</gene>
<keyword evidence="3" id="KW-1185">Reference proteome</keyword>